<dbReference type="Proteomes" id="UP000199280">
    <property type="component" value="Unassembled WGS sequence"/>
</dbReference>
<dbReference type="SUPFAM" id="SSF52540">
    <property type="entry name" value="P-loop containing nucleoside triphosphate hydrolases"/>
    <property type="match status" value="1"/>
</dbReference>
<proteinExistence type="predicted"/>
<keyword evidence="5" id="KW-1185">Reference proteome</keyword>
<sequence length="326" mass="37233">MKDDKMKIEQRLQNMKNFYIKAGEMIDKLPDEIPEKIRASIKDTILGDEDLKKLMDGIDSQRPPRIFLIGRTGVGKSSLINALCGTYVATVSDTKSCTESAQMYECKDNDRVLMEILDTRGIAESERLDDTVSAEEMLINQINEFSPDVAIFMLNCTHRDDVNSDVEFLKKVSKTYAEINKLRLPIVVVVNKCDEMAPTRYKDPKEYPENKVNKIQEVVQYYKGIIVKNGLKIDNIIAVSSLIDWQTPDGMEVDVESIENLPKYDIDNLQIGFDGRYRIEELLDILEEAILDFEAQMGLRMASRLKEVVDRLVKHLIKITSVALKN</sequence>
<dbReference type="PRINTS" id="PR00449">
    <property type="entry name" value="RASTRNSFRMNG"/>
</dbReference>
<dbReference type="RefSeq" id="WP_204243810.1">
    <property type="nucleotide sequence ID" value="NZ_FJNB01000029.1"/>
</dbReference>
<feature type="domain" description="G" evidence="1">
    <location>
        <begin position="65"/>
        <end position="192"/>
    </location>
</feature>
<evidence type="ECO:0000313" key="3">
    <source>
        <dbReference type="EMBL" id="SEJ89487.1"/>
    </source>
</evidence>
<reference evidence="2 4" key="1">
    <citation type="submission" date="2016-02" db="EMBL/GenBank/DDBJ databases">
        <authorList>
            <person name="Wen L."/>
            <person name="He K."/>
            <person name="Yang H."/>
        </authorList>
    </citation>
    <scope>NUCLEOTIDE SEQUENCE [LARGE SCALE GENOMIC DNA]</scope>
    <source>
        <strain evidence="2">Trichococcus_R210</strain>
    </source>
</reference>
<dbReference type="InterPro" id="IPR027417">
    <property type="entry name" value="P-loop_NTPase"/>
</dbReference>
<evidence type="ECO:0000313" key="4">
    <source>
        <dbReference type="Proteomes" id="UP000076878"/>
    </source>
</evidence>
<dbReference type="InterPro" id="IPR006073">
    <property type="entry name" value="GTP-bd"/>
</dbReference>
<evidence type="ECO:0000313" key="5">
    <source>
        <dbReference type="Proteomes" id="UP000199280"/>
    </source>
</evidence>
<dbReference type="EMBL" id="FJNB01000029">
    <property type="protein sequence ID" value="CZR09705.1"/>
    <property type="molecule type" value="Genomic_DNA"/>
</dbReference>
<gene>
    <name evidence="3" type="ORF">SAMN05216375_13535</name>
    <name evidence="2" type="ORF">TR210_2793</name>
</gene>
<name>A0A143Z781_9LACT</name>
<dbReference type="Proteomes" id="UP000076878">
    <property type="component" value="Unassembled WGS sequence"/>
</dbReference>
<protein>
    <submittedName>
        <fullName evidence="3">Small GTP-binding protein domain-containing protein</fullName>
    </submittedName>
    <submittedName>
        <fullName evidence="2">Transforming protein p21 ras signature</fullName>
    </submittedName>
</protein>
<dbReference type="Gene3D" id="3.40.50.300">
    <property type="entry name" value="P-loop containing nucleotide triphosphate hydrolases"/>
    <property type="match status" value="1"/>
</dbReference>
<dbReference type="AlphaFoldDB" id="A0A143Z781"/>
<organism evidence="2 4">
    <name type="scientific">Trichococcus ilyis</name>
    <dbReference type="NCBI Taxonomy" id="640938"/>
    <lineage>
        <taxon>Bacteria</taxon>
        <taxon>Bacillati</taxon>
        <taxon>Bacillota</taxon>
        <taxon>Bacilli</taxon>
        <taxon>Lactobacillales</taxon>
        <taxon>Carnobacteriaceae</taxon>
        <taxon>Trichococcus</taxon>
    </lineage>
</organism>
<dbReference type="GO" id="GO:0030488">
    <property type="term" value="P:tRNA methylation"/>
    <property type="evidence" value="ECO:0007669"/>
    <property type="project" value="TreeGrafter"/>
</dbReference>
<dbReference type="Pfam" id="PF01926">
    <property type="entry name" value="MMR_HSR1"/>
    <property type="match status" value="1"/>
</dbReference>
<dbReference type="STRING" id="640938.TR210_2793"/>
<dbReference type="GO" id="GO:0002098">
    <property type="term" value="P:tRNA wobble uridine modification"/>
    <property type="evidence" value="ECO:0007669"/>
    <property type="project" value="TreeGrafter"/>
</dbReference>
<dbReference type="GO" id="GO:0005525">
    <property type="term" value="F:GTP binding"/>
    <property type="evidence" value="ECO:0007669"/>
    <property type="project" value="InterPro"/>
</dbReference>
<evidence type="ECO:0000313" key="2">
    <source>
        <dbReference type="EMBL" id="CZR09705.1"/>
    </source>
</evidence>
<dbReference type="EMBL" id="FNYT01000035">
    <property type="protein sequence ID" value="SEJ89487.1"/>
    <property type="molecule type" value="Genomic_DNA"/>
</dbReference>
<reference evidence="3 5" key="2">
    <citation type="submission" date="2016-10" db="EMBL/GenBank/DDBJ databases">
        <authorList>
            <person name="Varghese N."/>
            <person name="Submissions S."/>
        </authorList>
    </citation>
    <scope>NUCLEOTIDE SEQUENCE [LARGE SCALE GENOMIC DNA]</scope>
    <source>
        <strain evidence="3 5">DSM 22150</strain>
    </source>
</reference>
<dbReference type="PANTHER" id="PTHR42714:SF2">
    <property type="entry name" value="TRNA MODIFICATION GTPASE GTPBP3, MITOCHONDRIAL"/>
    <property type="match status" value="1"/>
</dbReference>
<evidence type="ECO:0000259" key="1">
    <source>
        <dbReference type="Pfam" id="PF01926"/>
    </source>
</evidence>
<dbReference type="PANTHER" id="PTHR42714">
    <property type="entry name" value="TRNA MODIFICATION GTPASE GTPBP3"/>
    <property type="match status" value="1"/>
</dbReference>
<dbReference type="GO" id="GO:0005737">
    <property type="term" value="C:cytoplasm"/>
    <property type="evidence" value="ECO:0007669"/>
    <property type="project" value="TreeGrafter"/>
</dbReference>
<accession>A0A143Z781</accession>
<dbReference type="CDD" id="cd00882">
    <property type="entry name" value="Ras_like_GTPase"/>
    <property type="match status" value="1"/>
</dbReference>